<proteinExistence type="inferred from homology"/>
<name>A0ABS4AR04_9PROT</name>
<reference evidence="4 5" key="1">
    <citation type="submission" date="2021-03" db="EMBL/GenBank/DDBJ databases">
        <authorList>
            <person name="So Y."/>
        </authorList>
    </citation>
    <scope>NUCLEOTIDE SEQUENCE [LARGE SCALE GENOMIC DNA]</scope>
    <source>
        <strain evidence="4 5">PWR1</strain>
    </source>
</reference>
<keyword evidence="5" id="KW-1185">Reference proteome</keyword>
<dbReference type="Proteomes" id="UP000680815">
    <property type="component" value="Unassembled WGS sequence"/>
</dbReference>
<evidence type="ECO:0000313" key="5">
    <source>
        <dbReference type="Proteomes" id="UP000680815"/>
    </source>
</evidence>
<organism evidence="4 5">
    <name type="scientific">Roseomonas nitratireducens</name>
    <dbReference type="NCBI Taxonomy" id="2820810"/>
    <lineage>
        <taxon>Bacteria</taxon>
        <taxon>Pseudomonadati</taxon>
        <taxon>Pseudomonadota</taxon>
        <taxon>Alphaproteobacteria</taxon>
        <taxon>Acetobacterales</taxon>
        <taxon>Roseomonadaceae</taxon>
        <taxon>Roseomonas</taxon>
    </lineage>
</organism>
<evidence type="ECO:0000256" key="2">
    <source>
        <dbReference type="SAM" id="MobiDB-lite"/>
    </source>
</evidence>
<dbReference type="InterPro" id="IPR010930">
    <property type="entry name" value="Flg_bb/hook_C_dom"/>
</dbReference>
<sequence>MDRAAATIAAPTPATARGSDPSPAPPTGNEGLTAAQASGEMERAMVDAIVARRAYEANAKALRIADEAQRSLLSRGA</sequence>
<feature type="compositionally biased region" description="Low complexity" evidence="2">
    <location>
        <begin position="1"/>
        <end position="16"/>
    </location>
</feature>
<comment type="similarity">
    <text evidence="1">Belongs to the flagella basal body rod proteins family.</text>
</comment>
<dbReference type="Pfam" id="PF06429">
    <property type="entry name" value="Flg_bbr_C"/>
    <property type="match status" value="1"/>
</dbReference>
<protein>
    <recommendedName>
        <fullName evidence="3">Flagellar basal-body/hook protein C-terminal domain-containing protein</fullName>
    </recommendedName>
</protein>
<dbReference type="EMBL" id="JAGIYZ010000005">
    <property type="protein sequence ID" value="MBP0463776.1"/>
    <property type="molecule type" value="Genomic_DNA"/>
</dbReference>
<dbReference type="RefSeq" id="WP_209351154.1">
    <property type="nucleotide sequence ID" value="NZ_JAGIYZ010000005.1"/>
</dbReference>
<gene>
    <name evidence="4" type="ORF">J5Y09_07630</name>
</gene>
<comment type="caution">
    <text evidence="4">The sequence shown here is derived from an EMBL/GenBank/DDBJ whole genome shotgun (WGS) entry which is preliminary data.</text>
</comment>
<feature type="domain" description="Flagellar basal-body/hook protein C-terminal" evidence="3">
    <location>
        <begin position="43"/>
        <end position="74"/>
    </location>
</feature>
<evidence type="ECO:0000256" key="1">
    <source>
        <dbReference type="ARBA" id="ARBA00009677"/>
    </source>
</evidence>
<evidence type="ECO:0000313" key="4">
    <source>
        <dbReference type="EMBL" id="MBP0463776.1"/>
    </source>
</evidence>
<evidence type="ECO:0000259" key="3">
    <source>
        <dbReference type="Pfam" id="PF06429"/>
    </source>
</evidence>
<feature type="region of interest" description="Disordered" evidence="2">
    <location>
        <begin position="1"/>
        <end position="39"/>
    </location>
</feature>
<accession>A0ABS4AR04</accession>